<reference evidence="1 2" key="1">
    <citation type="journal article" date="2016" name="Nat. Commun.">
        <title>Thousands of microbial genomes shed light on interconnected biogeochemical processes in an aquifer system.</title>
        <authorList>
            <person name="Anantharaman K."/>
            <person name="Brown C.T."/>
            <person name="Hug L.A."/>
            <person name="Sharon I."/>
            <person name="Castelle C.J."/>
            <person name="Probst A.J."/>
            <person name="Thomas B.C."/>
            <person name="Singh A."/>
            <person name="Wilkins M.J."/>
            <person name="Karaoz U."/>
            <person name="Brodie E.L."/>
            <person name="Williams K.H."/>
            <person name="Hubbard S.S."/>
            <person name="Banfield J.F."/>
        </authorList>
    </citation>
    <scope>NUCLEOTIDE SEQUENCE [LARGE SCALE GENOMIC DNA]</scope>
</reference>
<sequence>MENINNNTNQGAKQDTLELFEGNLGDVFELDDYTLLEELNDDIIDFIAVDVKFKNELEYALYKNPEKLTHKTFILDGSPHAPSVRNWLRDFIRTNGSGIFDNVALTKYVTYSPNCQRLDDFEKEMVRKLLSLYRNLKFFPESLNGVPVEKWEIIPIEREEDLSKARSVAGAPRTEEEKEIDELKKEEENYEAGGLERMAIEEEISEEAKIEDLRIEANKYPAGSLERKALDEEIRKMEKRIVRG</sequence>
<dbReference type="STRING" id="1797994.A2227_07460"/>
<evidence type="ECO:0000313" key="1">
    <source>
        <dbReference type="EMBL" id="OGF25152.1"/>
    </source>
</evidence>
<evidence type="ECO:0000313" key="2">
    <source>
        <dbReference type="Proteomes" id="UP000178367"/>
    </source>
</evidence>
<dbReference type="AlphaFoldDB" id="A0A1F5SEX9"/>
<dbReference type="Proteomes" id="UP000178367">
    <property type="component" value="Unassembled WGS sequence"/>
</dbReference>
<comment type="caution">
    <text evidence="1">The sequence shown here is derived from an EMBL/GenBank/DDBJ whole genome shotgun (WGS) entry which is preliminary data.</text>
</comment>
<gene>
    <name evidence="1" type="ORF">A2227_07460</name>
</gene>
<proteinExistence type="predicted"/>
<accession>A0A1F5SEX9</accession>
<protein>
    <submittedName>
        <fullName evidence="1">Uncharacterized protein</fullName>
    </submittedName>
</protein>
<name>A0A1F5SEX9_9BACT</name>
<organism evidence="1 2">
    <name type="scientific">Candidatus Falkowbacteria bacterium RIFOXYA2_FULL_47_19</name>
    <dbReference type="NCBI Taxonomy" id="1797994"/>
    <lineage>
        <taxon>Bacteria</taxon>
        <taxon>Candidatus Falkowiibacteriota</taxon>
    </lineage>
</organism>
<dbReference type="EMBL" id="MFGB01000023">
    <property type="protein sequence ID" value="OGF25152.1"/>
    <property type="molecule type" value="Genomic_DNA"/>
</dbReference>